<evidence type="ECO:0000313" key="1">
    <source>
        <dbReference type="EMBL" id="ARK29042.1"/>
    </source>
</evidence>
<dbReference type="EMBL" id="CP020814">
    <property type="protein sequence ID" value="ARK29042.1"/>
    <property type="molecule type" value="Genomic_DNA"/>
</dbReference>
<proteinExistence type="predicted"/>
<organism evidence="1 2">
    <name type="scientific">Halalkalibacter krulwichiae</name>
    <dbReference type="NCBI Taxonomy" id="199441"/>
    <lineage>
        <taxon>Bacteria</taxon>
        <taxon>Bacillati</taxon>
        <taxon>Bacillota</taxon>
        <taxon>Bacilli</taxon>
        <taxon>Bacillales</taxon>
        <taxon>Bacillaceae</taxon>
        <taxon>Halalkalibacter</taxon>
    </lineage>
</organism>
<dbReference type="RefSeq" id="WP_066161006.1">
    <property type="nucleotide sequence ID" value="NZ_CP020814.1"/>
</dbReference>
<name>A0A1X9MF24_9BACI</name>
<gene>
    <name evidence="1" type="ORF">BkAM31D_03810</name>
</gene>
<dbReference type="KEGG" id="bkw:BkAM31D_03810"/>
<reference evidence="1 2" key="1">
    <citation type="submission" date="2017-04" db="EMBL/GenBank/DDBJ databases">
        <title>Bacillus krulwichiae AM31D Genome sequencing and assembly.</title>
        <authorList>
            <person name="Krulwich T.A."/>
            <person name="Anastor L."/>
            <person name="Ehrlich R."/>
            <person name="Ehrlich G.D."/>
            <person name="Janto B."/>
        </authorList>
    </citation>
    <scope>NUCLEOTIDE SEQUENCE [LARGE SCALE GENOMIC DNA]</scope>
    <source>
        <strain evidence="1 2">AM31D</strain>
    </source>
</reference>
<dbReference type="Proteomes" id="UP000193006">
    <property type="component" value="Chromosome"/>
</dbReference>
<protein>
    <submittedName>
        <fullName evidence="1">Uncharacterized protein</fullName>
    </submittedName>
</protein>
<sequence>MYMNEIIKETDTLFKGWLSQLTEKEEGIMQLLLQVGIDSRYETYTTGNKKAFMRNLKSKIKKIKLQGPTITFQPTWNETLRTIKKLERIGMMKIDEEGLPVWMYQDIDRILEMIEDRA</sequence>
<accession>A0A1X9MF24</accession>
<dbReference type="AlphaFoldDB" id="A0A1X9MF24"/>
<keyword evidence="2" id="KW-1185">Reference proteome</keyword>
<evidence type="ECO:0000313" key="2">
    <source>
        <dbReference type="Proteomes" id="UP000193006"/>
    </source>
</evidence>